<dbReference type="SUPFAM" id="SSF56219">
    <property type="entry name" value="DNase I-like"/>
    <property type="match status" value="1"/>
</dbReference>
<protein>
    <submittedName>
        <fullName evidence="3">DNA ligase</fullName>
    </submittedName>
</protein>
<keyword evidence="3" id="KW-0436">Ligase</keyword>
<dbReference type="AlphaFoldDB" id="A0A0P4X6I6"/>
<accession>A0A0P4X6I6</accession>
<feature type="domain" description="Endonuclease/exonuclease/phosphatase" evidence="2">
    <location>
        <begin position="69"/>
        <end position="290"/>
    </location>
</feature>
<evidence type="ECO:0000256" key="1">
    <source>
        <dbReference type="SAM" id="MobiDB-lite"/>
    </source>
</evidence>
<dbReference type="InterPro" id="IPR036691">
    <property type="entry name" value="Endo/exonu/phosph_ase_sf"/>
</dbReference>
<dbReference type="PANTHER" id="PTHR46670:SF3">
    <property type="entry name" value="ENDONUCLEASE_EXONUCLEASE_PHOSPHATASE DOMAIN-CONTAINING PROTEIN"/>
    <property type="match status" value="1"/>
</dbReference>
<dbReference type="OrthoDB" id="6340572at2759"/>
<organism evidence="3">
    <name type="scientific">Daphnia magna</name>
    <dbReference type="NCBI Taxonomy" id="35525"/>
    <lineage>
        <taxon>Eukaryota</taxon>
        <taxon>Metazoa</taxon>
        <taxon>Ecdysozoa</taxon>
        <taxon>Arthropoda</taxon>
        <taxon>Crustacea</taxon>
        <taxon>Branchiopoda</taxon>
        <taxon>Diplostraca</taxon>
        <taxon>Cladocera</taxon>
        <taxon>Anomopoda</taxon>
        <taxon>Daphniidae</taxon>
        <taxon>Daphnia</taxon>
    </lineage>
</organism>
<reference evidence="3" key="2">
    <citation type="submission" date="2015-10" db="EMBL/GenBank/DDBJ databases">
        <authorList>
            <person name="Gilbert D.G."/>
        </authorList>
    </citation>
    <scope>NUCLEOTIDE SEQUENCE</scope>
</reference>
<dbReference type="GO" id="GO:0016874">
    <property type="term" value="F:ligase activity"/>
    <property type="evidence" value="ECO:0007669"/>
    <property type="project" value="UniProtKB-KW"/>
</dbReference>
<dbReference type="Pfam" id="PF03372">
    <property type="entry name" value="Exo_endo_phos"/>
    <property type="match status" value="1"/>
</dbReference>
<sequence>MKDGQPPIRYECKKEEEYPPGPLRKDGQPDMRYAANKRYVAERDANQVTANKESAENVKENDMGNVEVNCGLVNARSLKCKTDELNKKIVKSNSDFVAVTETWNMSNSELKEACPEGFKFKYQPRNDERQGGGIALFYRDSIKSTPRSRKHYETFECLETSLDVGAEKKIRLLSIYRPDKIHLQIAENDKNFWKLPISGISKIFLEEFKSLLAASNTSKETLCITGDLNVHVENPKSSRVKEFLQLIKSYGLVQHVKKPTHEKGKILDLIMTTPDLSVKILRFSKFPSDHKFVPFKIQTEKKKEDMTHSKTRSIRNPKVN</sequence>
<dbReference type="PANTHER" id="PTHR46670">
    <property type="entry name" value="ENDO/EXONUCLEASE/PHOSPHATASE DOMAIN-CONTAINING PROTEIN"/>
    <property type="match status" value="1"/>
</dbReference>
<name>A0A0P4X6I6_9CRUS</name>
<feature type="compositionally biased region" description="Basic and acidic residues" evidence="1">
    <location>
        <begin position="10"/>
        <end position="29"/>
    </location>
</feature>
<feature type="region of interest" description="Disordered" evidence="1">
    <location>
        <begin position="1"/>
        <end position="30"/>
    </location>
</feature>
<dbReference type="InterPro" id="IPR005135">
    <property type="entry name" value="Endo/exonuclease/phosphatase"/>
</dbReference>
<dbReference type="EMBL" id="GDIP01227620">
    <property type="protein sequence ID" value="JAI95781.1"/>
    <property type="molecule type" value="Transcribed_RNA"/>
</dbReference>
<evidence type="ECO:0000259" key="2">
    <source>
        <dbReference type="Pfam" id="PF03372"/>
    </source>
</evidence>
<dbReference type="Gene3D" id="3.60.10.10">
    <property type="entry name" value="Endonuclease/exonuclease/phosphatase"/>
    <property type="match status" value="1"/>
</dbReference>
<reference evidence="3" key="1">
    <citation type="submission" date="2015-10" db="EMBL/GenBank/DDBJ databases">
        <title>Daphnia magna gene sets from two clonal populations assembled and annotated with EvidentialGene.</title>
        <authorList>
            <person name="Gilbert D."/>
            <person name="Podicheti R."/>
            <person name="Orsini L."/>
            <person name="Colbourne J."/>
            <person name="Pfrender M."/>
        </authorList>
    </citation>
    <scope>NUCLEOTIDE SEQUENCE</scope>
</reference>
<proteinExistence type="predicted"/>
<evidence type="ECO:0000313" key="3">
    <source>
        <dbReference type="EMBL" id="JAI75810.1"/>
    </source>
</evidence>
<dbReference type="EMBL" id="GDIP01247591">
    <property type="protein sequence ID" value="JAI75810.1"/>
    <property type="molecule type" value="Transcribed_RNA"/>
</dbReference>